<dbReference type="Proteomes" id="UP000503462">
    <property type="component" value="Chromosome 2"/>
</dbReference>
<dbReference type="EMBL" id="CP051140">
    <property type="protein sequence ID" value="QIW96727.1"/>
    <property type="molecule type" value="Genomic_DNA"/>
</dbReference>
<name>A0A6H0XQ17_9PEZI</name>
<evidence type="ECO:0000313" key="1">
    <source>
        <dbReference type="EMBL" id="QIW96727.1"/>
    </source>
</evidence>
<keyword evidence="2" id="KW-1185">Reference proteome</keyword>
<dbReference type="OrthoDB" id="2549237at2759"/>
<accession>A0A6H0XQ17</accession>
<reference evidence="1 2" key="1">
    <citation type="journal article" date="2016" name="Sci. Rep.">
        <title>Peltaster fructicola genome reveals evolution from an invasive phytopathogen to an ectophytic parasite.</title>
        <authorList>
            <person name="Xu C."/>
            <person name="Chen H."/>
            <person name="Gleason M.L."/>
            <person name="Xu J.R."/>
            <person name="Liu H."/>
            <person name="Zhang R."/>
            <person name="Sun G."/>
        </authorList>
    </citation>
    <scope>NUCLEOTIDE SEQUENCE [LARGE SCALE GENOMIC DNA]</scope>
    <source>
        <strain evidence="1 2">LNHT1506</strain>
    </source>
</reference>
<proteinExistence type="predicted"/>
<gene>
    <name evidence="1" type="ORF">AMS68_002245</name>
</gene>
<sequence>MLMVPPRIYTPQCSRTPEVLCSARSGPAIDSTLNDFHHFNAKPLSVYDVWHFSPIFSMKPTLDLNLLRTSEAPEVAAYLRRQLLLDGSSSISEQILVAVETERLPARVIPYWLSICDDPALLNVCLQQSFSKLARDAAISSFCKRLTSNDLEALWSIVGGTDGLLKLLCTFSVQHVKHFCRTFGRSSLAHDKIEPLRPRAIELFNALVDSNPDTRPLMGYYLDILQACDDAHVRKWMNHPKQSRRTKRRLLEAHPAVFQEAIIQGIKHDTNLDGFNFDYKRIFISSPPTRSKQLGLSSTMVFSMQTAQIADGLTNPFWRNQLIKDKLLLSLLRRVARRRKNSELRDVQAVAAMASNWDEHQELTDSWANNRCIVLALPYMVTLWSHWTEVLQDTFTAYLQRCRVANTEIFTRLLRSVPYSQRFQLLNLLARHGLACGVDIDDVEDLRRKELRWDTSIFLSLQHADGIALLDKMSRAHRGVEFLMHKAQFLDYRADIVDTDATLLKLLLLRNRPGSLAEATAVVDEEKEHAIRSRDQKERAEYASLAMIHAGGSGSLDLFASTLLWARRFNKDPLLLEALYGEKVFSAITIELLSGLPLEAEDKIIDLSLLADCVRKGNTIISELIDNAIAAIEEPSFRSHIWNTAIRVLGYVLEYRLCNVAKVQKMFKLSDDDMFSTVWYNTLETCISAERTLLDTSTKPSLYKPSWFRDPQSLLYLTSSKAEPNSECPTTARFLEKLAIARNDLWRQHRIELNSNVATLDEPWPKGLPIQALLPFDLKSDFPFDNIPYLMQRAKQIVFIDRSIASLPGPRDDSARSAIGSFVDSYKTALFIWVNADVDSAARDSRVLQAWKHTQAELCFAFPQSDDGEEFWLTIFVDDCGFKLPKQLRHLADSIRLQALPFHDPSQAIGWNPRGPPDMRSDENHIWSDDLRSARRLSEPTSIPQVSPPMLLDAMVAYLKCMPIDLTRKYDTHKYLIPPIRPHLSQAKLARDKESLIATALLLVSEKHLSLSSLSDPFPAADHPRFPAMSLVQPFLDATRNYDAQGTLRSLAAEVPSSLLLQLAHRLEERRSSTGVDMAHTFALASIILRSDRPQVVLELVMRLILHYPENSAWHRAILSRGLCLMLDPADVRSSLFQLAQDIRMAMDESRQNVADVVPLAGRPMGDTQARVKVTTIKMLVQLVTKAEFISTKDSLDIVKVLCTGPTHGSVRAAVIECLGSTLLEATDGATHESALATLETFVPIAAQLDEARPMDEAKWTLAEASGEPPPVWAENLRTVSPTIKKLLQVVNSLYQAEKPILRRAVFDRVLLPILLRSTENNRRWCTLYLARSGFKGDVASAVPDIPARPTYLLMLLTLCTDLIPKQYLDMLDQYIFATLHLPTEIENMNERIRADTCFPSDHAGKYWLYTRSKDEVLTITDEFFLTQRSYPSKMSFLLWSEIKESTEDGIKLADLQDFWWRYTKLFISKGSQYLPWTKQQLTILEPTSVMSEKHQRLWLTQCKPLLERTISYISGLRTAKWQHDPNRKPDILPDVEELQLWALSYPDLWSELSEEERVIGFVDETVSLLKTFVAVNRPYHLSLKKIKRALFRFPPSKYGYEIAIKLGTVDDHDQPTLVDHLRVELAGRLILKNLEDEIDVRVVATKKRLQELIETWLQSATEEFRDKGREIGKHRYFRVT</sequence>
<protein>
    <submittedName>
        <fullName evidence="1">Uncharacterized protein</fullName>
    </submittedName>
</protein>
<evidence type="ECO:0000313" key="2">
    <source>
        <dbReference type="Proteomes" id="UP000503462"/>
    </source>
</evidence>
<organism evidence="1 2">
    <name type="scientific">Peltaster fructicola</name>
    <dbReference type="NCBI Taxonomy" id="286661"/>
    <lineage>
        <taxon>Eukaryota</taxon>
        <taxon>Fungi</taxon>
        <taxon>Dikarya</taxon>
        <taxon>Ascomycota</taxon>
        <taxon>Pezizomycotina</taxon>
        <taxon>Dothideomycetes</taxon>
        <taxon>Dothideomycetes incertae sedis</taxon>
        <taxon>Peltaster</taxon>
    </lineage>
</organism>